<dbReference type="CDD" id="cd00959">
    <property type="entry name" value="DeoC"/>
    <property type="match status" value="1"/>
</dbReference>
<organism evidence="7 8">
    <name type="scientific">Flaviaesturariibacter amylovorans</name>
    <dbReference type="NCBI Taxonomy" id="1084520"/>
    <lineage>
        <taxon>Bacteria</taxon>
        <taxon>Pseudomonadati</taxon>
        <taxon>Bacteroidota</taxon>
        <taxon>Chitinophagia</taxon>
        <taxon>Chitinophagales</taxon>
        <taxon>Chitinophagaceae</taxon>
        <taxon>Flaviaestuariibacter</taxon>
    </lineage>
</organism>
<comment type="pathway">
    <text evidence="6">Carbohydrate degradation; 2-deoxy-D-ribose 1-phosphate degradation; D-glyceraldehyde 3-phosphate and acetaldehyde from 2-deoxy-alpha-D-ribose 1-phosphate: step 2/2.</text>
</comment>
<comment type="caution">
    <text evidence="7">The sequence shown here is derived from an EMBL/GenBank/DDBJ whole genome shotgun (WGS) entry which is preliminary data.</text>
</comment>
<proteinExistence type="inferred from homology"/>
<feature type="active site" description="Proton donor/acceptor" evidence="6">
    <location>
        <position position="98"/>
    </location>
</feature>
<evidence type="ECO:0000256" key="3">
    <source>
        <dbReference type="ARBA" id="ARBA00023239"/>
    </source>
</evidence>
<dbReference type="SUPFAM" id="SSF51569">
    <property type="entry name" value="Aldolase"/>
    <property type="match status" value="1"/>
</dbReference>
<feature type="active site" description="Proton donor/acceptor" evidence="6">
    <location>
        <position position="189"/>
    </location>
</feature>
<evidence type="ECO:0000256" key="2">
    <source>
        <dbReference type="ARBA" id="ARBA00022490"/>
    </source>
</evidence>
<dbReference type="HAMAP" id="MF_00114">
    <property type="entry name" value="DeoC_type1"/>
    <property type="match status" value="1"/>
</dbReference>
<evidence type="ECO:0000256" key="5">
    <source>
        <dbReference type="ARBA" id="ARBA00048791"/>
    </source>
</evidence>
<feature type="active site" description="Schiff-base intermediate with acetaldehyde" evidence="6">
    <location>
        <position position="160"/>
    </location>
</feature>
<dbReference type="InterPro" id="IPR013785">
    <property type="entry name" value="Aldolase_TIM"/>
</dbReference>
<dbReference type="InterPro" id="IPR028581">
    <property type="entry name" value="DeoC_typeI"/>
</dbReference>
<comment type="similarity">
    <text evidence="1 6">Belongs to the DeoC/FbaB aldolase family. DeoC type 1 subfamily.</text>
</comment>
<gene>
    <name evidence="6 7" type="primary">deoC</name>
    <name evidence="7" type="ORF">GCM10023184_44950</name>
</gene>
<dbReference type="Gene3D" id="3.20.20.70">
    <property type="entry name" value="Aldolase class I"/>
    <property type="match status" value="1"/>
</dbReference>
<dbReference type="Pfam" id="PF01791">
    <property type="entry name" value="DeoC"/>
    <property type="match status" value="1"/>
</dbReference>
<dbReference type="PANTHER" id="PTHR10889">
    <property type="entry name" value="DEOXYRIBOSE-PHOSPHATE ALDOLASE"/>
    <property type="match status" value="1"/>
</dbReference>
<name>A0ABP8HT97_9BACT</name>
<evidence type="ECO:0000313" key="8">
    <source>
        <dbReference type="Proteomes" id="UP001501725"/>
    </source>
</evidence>
<comment type="subcellular location">
    <subcellularLocation>
        <location evidence="6">Cytoplasm</location>
    </subcellularLocation>
</comment>
<comment type="catalytic activity">
    <reaction evidence="5 6">
        <text>2-deoxy-D-ribose 5-phosphate = D-glyceraldehyde 3-phosphate + acetaldehyde</text>
        <dbReference type="Rhea" id="RHEA:12821"/>
        <dbReference type="ChEBI" id="CHEBI:15343"/>
        <dbReference type="ChEBI" id="CHEBI:59776"/>
        <dbReference type="ChEBI" id="CHEBI:62877"/>
        <dbReference type="EC" id="4.1.2.4"/>
    </reaction>
</comment>
<dbReference type="NCBIfam" id="TIGR00126">
    <property type="entry name" value="deoC"/>
    <property type="match status" value="1"/>
</dbReference>
<comment type="function">
    <text evidence="6">Catalyzes a reversible aldol reaction between acetaldehyde and D-glyceraldehyde 3-phosphate to generate 2-deoxy-D-ribose 5-phosphate.</text>
</comment>
<dbReference type="SMART" id="SM01133">
    <property type="entry name" value="DeoC"/>
    <property type="match status" value="1"/>
</dbReference>
<accession>A0ABP8HT97</accession>
<dbReference type="PIRSF" id="PIRSF001357">
    <property type="entry name" value="DeoC"/>
    <property type="match status" value="1"/>
</dbReference>
<dbReference type="EC" id="4.1.2.4" evidence="6"/>
<evidence type="ECO:0000256" key="1">
    <source>
        <dbReference type="ARBA" id="ARBA00010936"/>
    </source>
</evidence>
<evidence type="ECO:0000256" key="4">
    <source>
        <dbReference type="ARBA" id="ARBA00023270"/>
    </source>
</evidence>
<keyword evidence="4 6" id="KW-0704">Schiff base</keyword>
<keyword evidence="8" id="KW-1185">Reference proteome</keyword>
<sequence>MAPNITQKPMQIASYIDHTILKPTTILADIAQLCDEALEHGFAAVCVPPYYVTEAAQRLQRSSIGVATVIGFPFGYSHYSAKVAEAQQALDDGADELDLVMNIAAFKDNDLAYLETEIDALLKVRGTALLKVIVESGILSEEELIRICDLYGHYPIDFMKTSTGYAEKGASVEAVRTMRAHLPGRIAIKASGGIRNYDFARLLAEAGATRLGCSASVAIVKGESGAQPGGY</sequence>
<dbReference type="InterPro" id="IPR002915">
    <property type="entry name" value="DeoC/FbaB/LacD_aldolase"/>
</dbReference>
<keyword evidence="2 6" id="KW-0963">Cytoplasm</keyword>
<dbReference type="Proteomes" id="UP001501725">
    <property type="component" value="Unassembled WGS sequence"/>
</dbReference>
<dbReference type="EMBL" id="BAABGY010000018">
    <property type="protein sequence ID" value="GAA4344105.1"/>
    <property type="molecule type" value="Genomic_DNA"/>
</dbReference>
<dbReference type="PANTHER" id="PTHR10889:SF1">
    <property type="entry name" value="DEOXYRIBOSE-PHOSPHATE ALDOLASE"/>
    <property type="match status" value="1"/>
</dbReference>
<reference evidence="8" key="1">
    <citation type="journal article" date="2019" name="Int. J. Syst. Evol. Microbiol.">
        <title>The Global Catalogue of Microorganisms (GCM) 10K type strain sequencing project: providing services to taxonomists for standard genome sequencing and annotation.</title>
        <authorList>
            <consortium name="The Broad Institute Genomics Platform"/>
            <consortium name="The Broad Institute Genome Sequencing Center for Infectious Disease"/>
            <person name="Wu L."/>
            <person name="Ma J."/>
        </authorList>
    </citation>
    <scope>NUCLEOTIDE SEQUENCE [LARGE SCALE GENOMIC DNA]</scope>
    <source>
        <strain evidence="8">JCM 17919</strain>
    </source>
</reference>
<evidence type="ECO:0000313" key="7">
    <source>
        <dbReference type="EMBL" id="GAA4344105.1"/>
    </source>
</evidence>
<dbReference type="InterPro" id="IPR011343">
    <property type="entry name" value="DeoC"/>
</dbReference>
<keyword evidence="3 6" id="KW-0456">Lyase</keyword>
<evidence type="ECO:0000256" key="6">
    <source>
        <dbReference type="HAMAP-Rule" id="MF_00114"/>
    </source>
</evidence>
<protein>
    <recommendedName>
        <fullName evidence="6">Deoxyribose-phosphate aldolase</fullName>
        <shortName evidence="6">DERA</shortName>
        <ecNumber evidence="6">4.1.2.4</ecNumber>
    </recommendedName>
    <alternativeName>
        <fullName evidence="6">2-deoxy-D-ribose 5-phosphate aldolase</fullName>
    </alternativeName>
    <alternativeName>
        <fullName evidence="6">Phosphodeoxyriboaldolase</fullName>
        <shortName evidence="6">Deoxyriboaldolase</shortName>
    </alternativeName>
</protein>